<comment type="caution">
    <text evidence="6">The sequence shown here is derived from an EMBL/GenBank/DDBJ whole genome shotgun (WGS) entry which is preliminary data.</text>
</comment>
<keyword evidence="1" id="KW-0346">Stress response</keyword>
<dbReference type="InterPro" id="IPR031107">
    <property type="entry name" value="Small_HSP"/>
</dbReference>
<evidence type="ECO:0000313" key="6">
    <source>
        <dbReference type="EMBL" id="KAK0625017.1"/>
    </source>
</evidence>
<evidence type="ECO:0000259" key="5">
    <source>
        <dbReference type="PROSITE" id="PS01031"/>
    </source>
</evidence>
<dbReference type="Pfam" id="PF00011">
    <property type="entry name" value="HSP20"/>
    <property type="match status" value="1"/>
</dbReference>
<evidence type="ECO:0000256" key="4">
    <source>
        <dbReference type="SAM" id="MobiDB-lite"/>
    </source>
</evidence>
<sequence length="332" mass="36807">MEINIPAYRSHFNLFPPRWEHAIPHHHGATTTTIPYMAEGTPPTTVVMAKQAAAMNRLSQLYQSYHRNTNNNSNDNDGNQHHPIRLGLDTLAHLLHTFHTHYHTGHDDNDNENENDHQEIAHPRFDLIESMTCYTLYGELPSLDRDDVMLETNDRLFTVTISGVFKQSAPVPGSTPSASFVPPKPSTLGSDEAPVGVVHCAFSQPAMTETQSGRLKGATGEIDRVKLADLNYSNRSLRQEGKREGADERDTVDAAGSEEGVHWHVAERQVGEFSRTFQFPVDMVDMAAVKASMQNGLLCVVVPKKEGDHERARRGRKVEIGSGLGEKERAGG</sequence>
<feature type="compositionally biased region" description="Basic and acidic residues" evidence="4">
    <location>
        <begin position="237"/>
        <end position="252"/>
    </location>
</feature>
<dbReference type="AlphaFoldDB" id="A0AA39X116"/>
<gene>
    <name evidence="6" type="ORF">B0T17DRAFT_258844</name>
</gene>
<evidence type="ECO:0000256" key="1">
    <source>
        <dbReference type="ARBA" id="ARBA00023016"/>
    </source>
</evidence>
<evidence type="ECO:0000313" key="7">
    <source>
        <dbReference type="Proteomes" id="UP001174934"/>
    </source>
</evidence>
<organism evidence="6 7">
    <name type="scientific">Bombardia bombarda</name>
    <dbReference type="NCBI Taxonomy" id="252184"/>
    <lineage>
        <taxon>Eukaryota</taxon>
        <taxon>Fungi</taxon>
        <taxon>Dikarya</taxon>
        <taxon>Ascomycota</taxon>
        <taxon>Pezizomycotina</taxon>
        <taxon>Sordariomycetes</taxon>
        <taxon>Sordariomycetidae</taxon>
        <taxon>Sordariales</taxon>
        <taxon>Lasiosphaeriaceae</taxon>
        <taxon>Bombardia</taxon>
    </lineage>
</organism>
<dbReference type="SUPFAM" id="SSF49764">
    <property type="entry name" value="HSP20-like chaperones"/>
    <property type="match status" value="1"/>
</dbReference>
<feature type="region of interest" description="Disordered" evidence="4">
    <location>
        <begin position="236"/>
        <end position="255"/>
    </location>
</feature>
<proteinExistence type="inferred from homology"/>
<dbReference type="CDD" id="cd06464">
    <property type="entry name" value="ACD_sHsps-like"/>
    <property type="match status" value="1"/>
</dbReference>
<accession>A0AA39X116</accession>
<dbReference type="Proteomes" id="UP001174934">
    <property type="component" value="Unassembled WGS sequence"/>
</dbReference>
<evidence type="ECO:0000256" key="2">
    <source>
        <dbReference type="PROSITE-ProRule" id="PRU00285"/>
    </source>
</evidence>
<keyword evidence="7" id="KW-1185">Reference proteome</keyword>
<dbReference type="InterPro" id="IPR008978">
    <property type="entry name" value="HSP20-like_chaperone"/>
</dbReference>
<dbReference type="PANTHER" id="PTHR11527">
    <property type="entry name" value="HEAT-SHOCK PROTEIN 20 FAMILY MEMBER"/>
    <property type="match status" value="1"/>
</dbReference>
<protein>
    <recommendedName>
        <fullName evidence="5">SHSP domain-containing protein</fullName>
    </recommendedName>
</protein>
<feature type="region of interest" description="Disordered" evidence="4">
    <location>
        <begin position="308"/>
        <end position="332"/>
    </location>
</feature>
<dbReference type="EMBL" id="JAULSR010000003">
    <property type="protein sequence ID" value="KAK0625017.1"/>
    <property type="molecule type" value="Genomic_DNA"/>
</dbReference>
<dbReference type="PROSITE" id="PS01031">
    <property type="entry name" value="SHSP"/>
    <property type="match status" value="1"/>
</dbReference>
<dbReference type="Gene3D" id="2.60.40.790">
    <property type="match status" value="1"/>
</dbReference>
<comment type="similarity">
    <text evidence="2 3">Belongs to the small heat shock protein (HSP20) family.</text>
</comment>
<name>A0AA39X116_9PEZI</name>
<dbReference type="InterPro" id="IPR002068">
    <property type="entry name" value="A-crystallin/Hsp20_dom"/>
</dbReference>
<reference evidence="6" key="1">
    <citation type="submission" date="2023-06" db="EMBL/GenBank/DDBJ databases">
        <title>Genome-scale phylogeny and comparative genomics of the fungal order Sordariales.</title>
        <authorList>
            <consortium name="Lawrence Berkeley National Laboratory"/>
            <person name="Hensen N."/>
            <person name="Bonometti L."/>
            <person name="Westerberg I."/>
            <person name="Brannstrom I.O."/>
            <person name="Guillou S."/>
            <person name="Cros-Aarteil S."/>
            <person name="Calhoun S."/>
            <person name="Haridas S."/>
            <person name="Kuo A."/>
            <person name="Mondo S."/>
            <person name="Pangilinan J."/>
            <person name="Riley R."/>
            <person name="LaButti K."/>
            <person name="Andreopoulos B."/>
            <person name="Lipzen A."/>
            <person name="Chen C."/>
            <person name="Yanf M."/>
            <person name="Daum C."/>
            <person name="Ng V."/>
            <person name="Clum A."/>
            <person name="Steindorff A."/>
            <person name="Ohm R."/>
            <person name="Martin F."/>
            <person name="Silar P."/>
            <person name="Natvig D."/>
            <person name="Lalanne C."/>
            <person name="Gautier V."/>
            <person name="Ament-velasquez S.L."/>
            <person name="Kruys A."/>
            <person name="Hutchinson M.I."/>
            <person name="Powell A.J."/>
            <person name="Barry K."/>
            <person name="Miller A.N."/>
            <person name="Grigoriev I.V."/>
            <person name="Debuchy R."/>
            <person name="Gladieux P."/>
            <person name="Thoren M.H."/>
            <person name="Johannesson H."/>
        </authorList>
    </citation>
    <scope>NUCLEOTIDE SEQUENCE</scope>
    <source>
        <strain evidence="6">SMH3391-2</strain>
    </source>
</reference>
<evidence type="ECO:0000256" key="3">
    <source>
        <dbReference type="RuleBase" id="RU003616"/>
    </source>
</evidence>
<feature type="domain" description="SHSP" evidence="5">
    <location>
        <begin position="116"/>
        <end position="321"/>
    </location>
</feature>